<evidence type="ECO:0000313" key="2">
    <source>
        <dbReference type="EMBL" id="BDR60754.1"/>
    </source>
</evidence>
<feature type="transmembrane region" description="Helical" evidence="1">
    <location>
        <begin position="56"/>
        <end position="79"/>
    </location>
</feature>
<feature type="transmembrane region" description="Helical" evidence="1">
    <location>
        <begin position="300"/>
        <end position="320"/>
    </location>
</feature>
<feature type="transmembrane region" description="Helical" evidence="1">
    <location>
        <begin position="131"/>
        <end position="149"/>
    </location>
</feature>
<proteinExistence type="predicted"/>
<organism evidence="2 3">
    <name type="scientific">Lactobacillus xylocopicola</name>
    <dbReference type="NCBI Taxonomy" id="2976676"/>
    <lineage>
        <taxon>Bacteria</taxon>
        <taxon>Bacillati</taxon>
        <taxon>Bacillota</taxon>
        <taxon>Bacilli</taxon>
        <taxon>Lactobacillales</taxon>
        <taxon>Lactobacillaceae</taxon>
        <taxon>Lactobacillus</taxon>
    </lineage>
</organism>
<sequence>MRELAQARLRKNVQQSLKYLMLVFNDFFILALMFLFGGLMFWYAQAMKQLPTALWFYRPLVGLLLGTPLLVGKLVTLLKPADLQFLLPQDDGLRLYLKPLFSYSLIVPTIILLLLAGILFPFAALKAQLPTLNYLFAIVLVLLAKTLQLKVQEHNLFAGRKLALAPVTLSLLLLLAVAMVKPNSIYGLVVLVAVCIILLTLRPQASPLVDWPYAVDQEEKRKNRVYTAFSMFTDVKEKQISISRRPYLDFLLPRHLDRETPNRFLYRRALLRNPEYLNLLVRMTAFAVLVSWLVQNTWWALGLTCLVVFLTVYQLLPLVCEFDDNIMYRVYPIERTQRGRDLITVLALALLLQWLIIGLFWLVLLPINLQLWEAIGSLVIWTNVLLNLYLPYKIKKGKIN</sequence>
<accession>A0ABM8BHK0</accession>
<feature type="transmembrane region" description="Helical" evidence="1">
    <location>
        <begin position="20"/>
        <end position="44"/>
    </location>
</feature>
<keyword evidence="1" id="KW-0812">Transmembrane</keyword>
<dbReference type="RefSeq" id="WP_317637004.1">
    <property type="nucleotide sequence ID" value="NZ_AP026803.1"/>
</dbReference>
<feature type="transmembrane region" description="Helical" evidence="1">
    <location>
        <begin position="369"/>
        <end position="390"/>
    </location>
</feature>
<feature type="transmembrane region" description="Helical" evidence="1">
    <location>
        <begin position="100"/>
        <end position="125"/>
    </location>
</feature>
<feature type="transmembrane region" description="Helical" evidence="1">
    <location>
        <begin position="185"/>
        <end position="201"/>
    </location>
</feature>
<feature type="transmembrane region" description="Helical" evidence="1">
    <location>
        <begin position="276"/>
        <end position="294"/>
    </location>
</feature>
<gene>
    <name evidence="2" type="ORF">KIM322_10150</name>
</gene>
<feature type="transmembrane region" description="Helical" evidence="1">
    <location>
        <begin position="161"/>
        <end position="179"/>
    </location>
</feature>
<evidence type="ECO:0000256" key="1">
    <source>
        <dbReference type="SAM" id="Phobius"/>
    </source>
</evidence>
<dbReference type="Proteomes" id="UP001321741">
    <property type="component" value="Chromosome"/>
</dbReference>
<keyword evidence="1" id="KW-1133">Transmembrane helix</keyword>
<dbReference type="Pfam" id="PF05975">
    <property type="entry name" value="EcsB"/>
    <property type="match status" value="1"/>
</dbReference>
<dbReference type="PIRSF" id="PIRSF037259">
    <property type="entry name" value="EcsB_ABC"/>
    <property type="match status" value="1"/>
</dbReference>
<dbReference type="EMBL" id="AP026803">
    <property type="protein sequence ID" value="BDR60754.1"/>
    <property type="molecule type" value="Genomic_DNA"/>
</dbReference>
<keyword evidence="3" id="KW-1185">Reference proteome</keyword>
<name>A0ABM8BHK0_9LACO</name>
<feature type="transmembrane region" description="Helical" evidence="1">
    <location>
        <begin position="341"/>
        <end position="363"/>
    </location>
</feature>
<dbReference type="InterPro" id="IPR010288">
    <property type="entry name" value="EcsB_ABC"/>
</dbReference>
<reference evidence="2 3" key="1">
    <citation type="journal article" date="2023" name="Microbiol. Spectr.">
        <title>Symbiosis of Carpenter Bees with Uncharacterized Lactic Acid Bacteria Showing NAD Auxotrophy.</title>
        <authorList>
            <person name="Kawasaki S."/>
            <person name="Ozawa K."/>
            <person name="Mori T."/>
            <person name="Yamamoto A."/>
            <person name="Ito M."/>
            <person name="Ohkuma M."/>
            <person name="Sakamoto M."/>
            <person name="Matsutani M."/>
        </authorList>
    </citation>
    <scope>NUCLEOTIDE SEQUENCE [LARGE SCALE GENOMIC DNA]</scope>
    <source>
        <strain evidence="2 3">Kim32-2</strain>
    </source>
</reference>
<evidence type="ECO:0000313" key="3">
    <source>
        <dbReference type="Proteomes" id="UP001321741"/>
    </source>
</evidence>
<keyword evidence="1" id="KW-0472">Membrane</keyword>
<protein>
    <submittedName>
        <fullName evidence="2">ABC transporter permease</fullName>
    </submittedName>
</protein>